<dbReference type="InterPro" id="IPR005467">
    <property type="entry name" value="His_kinase_dom"/>
</dbReference>
<dbReference type="GO" id="GO:0000155">
    <property type="term" value="F:phosphorelay sensor kinase activity"/>
    <property type="evidence" value="ECO:0007669"/>
    <property type="project" value="InterPro"/>
</dbReference>
<keyword evidence="5" id="KW-0547">Nucleotide-binding</keyword>
<evidence type="ECO:0000256" key="5">
    <source>
        <dbReference type="ARBA" id="ARBA00022741"/>
    </source>
</evidence>
<evidence type="ECO:0000256" key="7">
    <source>
        <dbReference type="ARBA" id="ARBA00022840"/>
    </source>
</evidence>
<dbReference type="RefSeq" id="WP_155615000.1">
    <property type="nucleotide sequence ID" value="NZ_WNZX01000012.1"/>
</dbReference>
<dbReference type="SUPFAM" id="SSF47384">
    <property type="entry name" value="Homodimeric domain of signal transducing histidine kinase"/>
    <property type="match status" value="1"/>
</dbReference>
<dbReference type="PANTHER" id="PTHR43065:SF46">
    <property type="entry name" value="C4-DICARBOXYLATE TRANSPORT SENSOR PROTEIN DCTB"/>
    <property type="match status" value="1"/>
</dbReference>
<comment type="catalytic activity">
    <reaction evidence="1">
        <text>ATP + protein L-histidine = ADP + protein N-phospho-L-histidine.</text>
        <dbReference type="EC" id="2.7.13.3"/>
    </reaction>
</comment>
<evidence type="ECO:0000313" key="12">
    <source>
        <dbReference type="Proteomes" id="UP000450917"/>
    </source>
</evidence>
<dbReference type="SUPFAM" id="SSF55785">
    <property type="entry name" value="PYP-like sensor domain (PAS domain)"/>
    <property type="match status" value="1"/>
</dbReference>
<dbReference type="PROSITE" id="PS50109">
    <property type="entry name" value="HIS_KIN"/>
    <property type="match status" value="1"/>
</dbReference>
<feature type="domain" description="Histidine kinase" evidence="9">
    <location>
        <begin position="126"/>
        <end position="331"/>
    </location>
</feature>
<dbReference type="InterPro" id="IPR035965">
    <property type="entry name" value="PAS-like_dom_sf"/>
</dbReference>
<feature type="domain" description="PAS" evidence="10">
    <location>
        <begin position="1"/>
        <end position="70"/>
    </location>
</feature>
<evidence type="ECO:0000256" key="2">
    <source>
        <dbReference type="ARBA" id="ARBA00012438"/>
    </source>
</evidence>
<dbReference type="CDD" id="cd00082">
    <property type="entry name" value="HisKA"/>
    <property type="match status" value="1"/>
</dbReference>
<dbReference type="EC" id="2.7.13.3" evidence="2"/>
<evidence type="ECO:0000259" key="10">
    <source>
        <dbReference type="PROSITE" id="PS50112"/>
    </source>
</evidence>
<dbReference type="PROSITE" id="PS50112">
    <property type="entry name" value="PAS"/>
    <property type="match status" value="1"/>
</dbReference>
<keyword evidence="6" id="KW-0418">Kinase</keyword>
<dbReference type="InterPro" id="IPR004358">
    <property type="entry name" value="Sig_transdc_His_kin-like_C"/>
</dbReference>
<dbReference type="SUPFAM" id="SSF55874">
    <property type="entry name" value="ATPase domain of HSP90 chaperone/DNA topoisomerase II/histidine kinase"/>
    <property type="match status" value="1"/>
</dbReference>
<dbReference type="InterPro" id="IPR036890">
    <property type="entry name" value="HATPase_C_sf"/>
</dbReference>
<dbReference type="SMART" id="SM00387">
    <property type="entry name" value="HATPase_c"/>
    <property type="match status" value="1"/>
</dbReference>
<dbReference type="CDD" id="cd00130">
    <property type="entry name" value="PAS"/>
    <property type="match status" value="1"/>
</dbReference>
<organism evidence="11 12">
    <name type="scientific">Paenibacillus validus</name>
    <dbReference type="NCBI Taxonomy" id="44253"/>
    <lineage>
        <taxon>Bacteria</taxon>
        <taxon>Bacillati</taxon>
        <taxon>Bacillota</taxon>
        <taxon>Bacilli</taxon>
        <taxon>Bacillales</taxon>
        <taxon>Paenibacillaceae</taxon>
        <taxon>Paenibacillus</taxon>
    </lineage>
</organism>
<dbReference type="InterPro" id="IPR003661">
    <property type="entry name" value="HisK_dim/P_dom"/>
</dbReference>
<dbReference type="Pfam" id="PF02518">
    <property type="entry name" value="HATPase_c"/>
    <property type="match status" value="1"/>
</dbReference>
<dbReference type="InterPro" id="IPR036097">
    <property type="entry name" value="HisK_dim/P_sf"/>
</dbReference>
<keyword evidence="7" id="KW-0067">ATP-binding</keyword>
<accession>A0A7X2ZBP0</accession>
<keyword evidence="8" id="KW-0902">Two-component regulatory system</keyword>
<evidence type="ECO:0000256" key="1">
    <source>
        <dbReference type="ARBA" id="ARBA00000085"/>
    </source>
</evidence>
<dbReference type="Pfam" id="PF08447">
    <property type="entry name" value="PAS_3"/>
    <property type="match status" value="1"/>
</dbReference>
<dbReference type="Gene3D" id="1.10.287.130">
    <property type="match status" value="1"/>
</dbReference>
<name>A0A7X2ZBP0_9BACL</name>
<dbReference type="InterPro" id="IPR003594">
    <property type="entry name" value="HATPase_dom"/>
</dbReference>
<keyword evidence="3" id="KW-0597">Phosphoprotein</keyword>
<evidence type="ECO:0000256" key="4">
    <source>
        <dbReference type="ARBA" id="ARBA00022679"/>
    </source>
</evidence>
<dbReference type="InterPro" id="IPR000014">
    <property type="entry name" value="PAS"/>
</dbReference>
<evidence type="ECO:0000256" key="8">
    <source>
        <dbReference type="ARBA" id="ARBA00023012"/>
    </source>
</evidence>
<dbReference type="SMART" id="SM00388">
    <property type="entry name" value="HisKA"/>
    <property type="match status" value="1"/>
</dbReference>
<dbReference type="GO" id="GO:0005524">
    <property type="term" value="F:ATP binding"/>
    <property type="evidence" value="ECO:0007669"/>
    <property type="project" value="UniProtKB-KW"/>
</dbReference>
<dbReference type="InterPro" id="IPR013655">
    <property type="entry name" value="PAS_fold_3"/>
</dbReference>
<keyword evidence="12" id="KW-1185">Reference proteome</keyword>
<sequence>MDHFRDFFDLSLDIMMIIDFNGNLVEVNHSFSRILGENESWTSLEQVFACLHPDDVDNSALEVQKLIRGQAAVSFLNRYRNVEQTYKWIQWTCSVNREAQLIYAIGRDITGIHIDTYHLLSSMSASIAHEVRNPMTTVKGYLQLLMEKEDWGSYKDTFLLMVSELDRANAIISQYLSLANNKFIEKRQHNLNSIIEYMLPLIESDASKGDVCIIAALGTIPDLMLDEQEIRQLMLNLSRNAIEAMNHGGHLTFKTYTEAEEIILEISDEGEGIPPEVRREIFNPFFTTKETGTGLGLAVSRSIAERHRARLEVKQSGREGTTFVVRFPFSRDSICSPGELANESTIQFNL</sequence>
<protein>
    <recommendedName>
        <fullName evidence="2">histidine kinase</fullName>
        <ecNumber evidence="2">2.7.13.3</ecNumber>
    </recommendedName>
</protein>
<evidence type="ECO:0000259" key="9">
    <source>
        <dbReference type="PROSITE" id="PS50109"/>
    </source>
</evidence>
<comment type="caution">
    <text evidence="11">The sequence shown here is derived from an EMBL/GenBank/DDBJ whole genome shotgun (WGS) entry which is preliminary data.</text>
</comment>
<keyword evidence="4" id="KW-0808">Transferase</keyword>
<dbReference type="EMBL" id="WNZX01000012">
    <property type="protein sequence ID" value="MUG72013.1"/>
    <property type="molecule type" value="Genomic_DNA"/>
</dbReference>
<evidence type="ECO:0000256" key="3">
    <source>
        <dbReference type="ARBA" id="ARBA00022553"/>
    </source>
</evidence>
<dbReference type="PRINTS" id="PR00344">
    <property type="entry name" value="BCTRLSENSOR"/>
</dbReference>
<reference evidence="11 12" key="1">
    <citation type="submission" date="2019-11" db="EMBL/GenBank/DDBJ databases">
        <title>Draft genome sequences of five Paenibacillus species of dairy origin.</title>
        <authorList>
            <person name="Olajide A.M."/>
            <person name="Chen S."/>
            <person name="Lapointe G."/>
        </authorList>
    </citation>
    <scope>NUCLEOTIDE SEQUENCE [LARGE SCALE GENOMIC DNA]</scope>
    <source>
        <strain evidence="11 12">2CS3</strain>
    </source>
</reference>
<dbReference type="AlphaFoldDB" id="A0A7X2ZBP0"/>
<dbReference type="Gene3D" id="3.30.565.10">
    <property type="entry name" value="Histidine kinase-like ATPase, C-terminal domain"/>
    <property type="match status" value="1"/>
</dbReference>
<dbReference type="Proteomes" id="UP000450917">
    <property type="component" value="Unassembled WGS sequence"/>
</dbReference>
<dbReference type="SMART" id="SM00091">
    <property type="entry name" value="PAS"/>
    <property type="match status" value="1"/>
</dbReference>
<dbReference type="NCBIfam" id="TIGR00229">
    <property type="entry name" value="sensory_box"/>
    <property type="match status" value="1"/>
</dbReference>
<evidence type="ECO:0000313" key="11">
    <source>
        <dbReference type="EMBL" id="MUG72013.1"/>
    </source>
</evidence>
<proteinExistence type="predicted"/>
<dbReference type="PANTHER" id="PTHR43065">
    <property type="entry name" value="SENSOR HISTIDINE KINASE"/>
    <property type="match status" value="1"/>
</dbReference>
<evidence type="ECO:0000256" key="6">
    <source>
        <dbReference type="ARBA" id="ARBA00022777"/>
    </source>
</evidence>
<gene>
    <name evidence="11" type="ORF">GNP93_15180</name>
</gene>
<dbReference type="Gene3D" id="3.30.450.20">
    <property type="entry name" value="PAS domain"/>
    <property type="match status" value="1"/>
</dbReference>
<dbReference type="Pfam" id="PF00512">
    <property type="entry name" value="HisKA"/>
    <property type="match status" value="1"/>
</dbReference>